<evidence type="ECO:0000256" key="5">
    <source>
        <dbReference type="ARBA" id="ARBA00023242"/>
    </source>
</evidence>
<dbReference type="InterPro" id="IPR044810">
    <property type="entry name" value="WRKY_plant"/>
</dbReference>
<dbReference type="AlphaFoldDB" id="A0A650C2W2"/>
<dbReference type="Pfam" id="PF03106">
    <property type="entry name" value="WRKY"/>
    <property type="match status" value="1"/>
</dbReference>
<dbReference type="GO" id="GO:0003700">
    <property type="term" value="F:DNA-binding transcription factor activity"/>
    <property type="evidence" value="ECO:0007669"/>
    <property type="project" value="InterPro"/>
</dbReference>
<protein>
    <submittedName>
        <fullName evidence="8">WRKY transcription factor 26</fullName>
    </submittedName>
</protein>
<evidence type="ECO:0000256" key="4">
    <source>
        <dbReference type="ARBA" id="ARBA00023163"/>
    </source>
</evidence>
<evidence type="ECO:0000256" key="3">
    <source>
        <dbReference type="ARBA" id="ARBA00023125"/>
    </source>
</evidence>
<evidence type="ECO:0000256" key="6">
    <source>
        <dbReference type="SAM" id="MobiDB-lite"/>
    </source>
</evidence>
<dbReference type="GO" id="GO:0000976">
    <property type="term" value="F:transcription cis-regulatory region binding"/>
    <property type="evidence" value="ECO:0007669"/>
    <property type="project" value="TreeGrafter"/>
</dbReference>
<evidence type="ECO:0000259" key="7">
    <source>
        <dbReference type="PROSITE" id="PS50811"/>
    </source>
</evidence>
<keyword evidence="5" id="KW-0539">Nucleus</keyword>
<keyword evidence="4" id="KW-0804">Transcription</keyword>
<dbReference type="SMART" id="SM00774">
    <property type="entry name" value="WRKY"/>
    <property type="match status" value="1"/>
</dbReference>
<accession>A0A650C2W2</accession>
<dbReference type="InterPro" id="IPR036576">
    <property type="entry name" value="WRKY_dom_sf"/>
</dbReference>
<dbReference type="GO" id="GO:0005634">
    <property type="term" value="C:nucleus"/>
    <property type="evidence" value="ECO:0007669"/>
    <property type="project" value="UniProtKB-SubCell"/>
</dbReference>
<dbReference type="PANTHER" id="PTHR32096:SF18">
    <property type="entry name" value="DISEASE RESISTANCE PROTEIN RRS1B-RELATED"/>
    <property type="match status" value="1"/>
</dbReference>
<dbReference type="Gene3D" id="2.20.25.80">
    <property type="entry name" value="WRKY domain"/>
    <property type="match status" value="1"/>
</dbReference>
<feature type="domain" description="WRKY" evidence="7">
    <location>
        <begin position="87"/>
        <end position="153"/>
    </location>
</feature>
<organism evidence="8">
    <name type="scientific">Santalum album</name>
    <name type="common">Indian sandalwood</name>
    <dbReference type="NCBI Taxonomy" id="35974"/>
    <lineage>
        <taxon>Eukaryota</taxon>
        <taxon>Viridiplantae</taxon>
        <taxon>Streptophyta</taxon>
        <taxon>Embryophyta</taxon>
        <taxon>Tracheophyta</taxon>
        <taxon>Spermatophyta</taxon>
        <taxon>Magnoliopsida</taxon>
        <taxon>eudicotyledons</taxon>
        <taxon>Gunneridae</taxon>
        <taxon>Pentapetalae</taxon>
        <taxon>Santalales</taxon>
        <taxon>Santalaceae</taxon>
        <taxon>Santalum</taxon>
    </lineage>
</organism>
<name>A0A650C2W2_SANAL</name>
<reference evidence="8" key="1">
    <citation type="journal article" date="2019" name="Int. J. Mol. Sci.">
        <title>Genome-Wide Characterization, Expression Profile Analysis of WRKY Family Genes in Santalum album and Functional Identification of Their Role in Abiotic Stress.</title>
        <authorList>
            <person name="Yan H."/>
            <person name="Li M."/>
            <person name="Xiong Y."/>
            <person name="Wu J."/>
            <person name="Teixeira da Silva J.A."/>
            <person name="Ma G."/>
        </authorList>
    </citation>
    <scope>NUCLEOTIDE SEQUENCE</scope>
</reference>
<dbReference type="EMBL" id="MN335836">
    <property type="protein sequence ID" value="QGQ64049.1"/>
    <property type="molecule type" value="mRNA"/>
</dbReference>
<keyword evidence="3" id="KW-0238">DNA-binding</keyword>
<dbReference type="PANTHER" id="PTHR32096">
    <property type="entry name" value="WRKY TRANSCRIPTION FACTOR 30-RELATED-RELATED"/>
    <property type="match status" value="1"/>
</dbReference>
<dbReference type="SUPFAM" id="SSF118290">
    <property type="entry name" value="WRKY DNA-binding domain"/>
    <property type="match status" value="1"/>
</dbReference>
<evidence type="ECO:0000256" key="1">
    <source>
        <dbReference type="ARBA" id="ARBA00004123"/>
    </source>
</evidence>
<evidence type="ECO:0000313" key="8">
    <source>
        <dbReference type="EMBL" id="QGQ64049.1"/>
    </source>
</evidence>
<feature type="region of interest" description="Disordered" evidence="6">
    <location>
        <begin position="178"/>
        <end position="197"/>
    </location>
</feature>
<dbReference type="InterPro" id="IPR003657">
    <property type="entry name" value="WRKY_dom"/>
</dbReference>
<evidence type="ECO:0000256" key="2">
    <source>
        <dbReference type="ARBA" id="ARBA00023015"/>
    </source>
</evidence>
<sequence length="300" mass="33748">MPDFDSFPSLLLLPQLHLHNNPLLSLYSFLGHIEENPREEVKKLKELLGPSKGSIMDGSKDQFKAKRKGAQKTVVRVKVDASCGKQKSEGPPSDSWSWRKYGQKPIKGSPHPRGYYRCSTSKGCSAKKQVERCRTDSSILIITYTSTHNHPGPDDDSLITQFPKEPHIEEVPLPVQEEKQGKEEQMEQSNMASDQNEPVSTEDHLFHYVQSPNITINQEHNTNPFAEGLESGAHGSLSLLLDEEQEPLSYPHLMTFSSATPTSEENDFFDELGELPTPSSFITSFMANNFFDERILVFPS</sequence>
<dbReference type="FunFam" id="2.20.25.80:FF:000004">
    <property type="entry name" value="WRKY transcription factor 65"/>
    <property type="match status" value="1"/>
</dbReference>
<keyword evidence="2" id="KW-0805">Transcription regulation</keyword>
<comment type="subcellular location">
    <subcellularLocation>
        <location evidence="1">Nucleus</location>
    </subcellularLocation>
</comment>
<proteinExistence type="evidence at transcript level"/>
<dbReference type="PROSITE" id="PS50811">
    <property type="entry name" value="WRKY"/>
    <property type="match status" value="1"/>
</dbReference>